<dbReference type="InterPro" id="IPR003594">
    <property type="entry name" value="HATPase_dom"/>
</dbReference>
<dbReference type="GO" id="GO:0000155">
    <property type="term" value="F:phosphorelay sensor kinase activity"/>
    <property type="evidence" value="ECO:0007669"/>
    <property type="project" value="TreeGrafter"/>
</dbReference>
<comment type="catalytic activity">
    <reaction evidence="1">
        <text>ATP + protein L-histidine = ADP + protein N-phospho-L-histidine.</text>
        <dbReference type="EC" id="2.7.13.3"/>
    </reaction>
</comment>
<dbReference type="FunFam" id="3.30.565.10:FF:000013">
    <property type="entry name" value="Two-component sensor histidine kinase"/>
    <property type="match status" value="1"/>
</dbReference>
<keyword evidence="7" id="KW-0547">Nucleotide-binding</keyword>
<accession>A0A645FM50</accession>
<evidence type="ECO:0000256" key="8">
    <source>
        <dbReference type="ARBA" id="ARBA00022777"/>
    </source>
</evidence>
<organism evidence="14">
    <name type="scientific">bioreactor metagenome</name>
    <dbReference type="NCBI Taxonomy" id="1076179"/>
    <lineage>
        <taxon>unclassified sequences</taxon>
        <taxon>metagenomes</taxon>
        <taxon>ecological metagenomes</taxon>
    </lineage>
</organism>
<dbReference type="SMART" id="SM00387">
    <property type="entry name" value="HATPase_c"/>
    <property type="match status" value="1"/>
</dbReference>
<comment type="subcellular location">
    <subcellularLocation>
        <location evidence="2">Membrane</location>
    </subcellularLocation>
</comment>
<sequence length="196" mass="21549">MENGLVTGAEKDEYIHVAVEKAHRLKQFVASLFEWVKLDAGEQAYHFGAFDINEVSRNIIAEWVPMLEAAGVAYEIEIPETEYKVRLDPNAYTRVLNNLLQNMLAHSGASYVRLRVTEGEKEAQIEVADNGKGVSPEDLPHLFERMYQCDHSRAGGGNGLGLSIAKELISAHNGTIKAQSTPGQGMAFTVLLPKAP</sequence>
<evidence type="ECO:0000256" key="2">
    <source>
        <dbReference type="ARBA" id="ARBA00004370"/>
    </source>
</evidence>
<dbReference type="EC" id="2.7.13.3" evidence="3"/>
<dbReference type="PRINTS" id="PR00344">
    <property type="entry name" value="BCTRLSENSOR"/>
</dbReference>
<keyword evidence="6" id="KW-0812">Transmembrane</keyword>
<evidence type="ECO:0000256" key="1">
    <source>
        <dbReference type="ARBA" id="ARBA00000085"/>
    </source>
</evidence>
<dbReference type="InterPro" id="IPR004358">
    <property type="entry name" value="Sig_transdc_His_kin-like_C"/>
</dbReference>
<evidence type="ECO:0000256" key="11">
    <source>
        <dbReference type="ARBA" id="ARBA00023012"/>
    </source>
</evidence>
<dbReference type="PANTHER" id="PTHR43547:SF2">
    <property type="entry name" value="HYBRID SIGNAL TRANSDUCTION HISTIDINE KINASE C"/>
    <property type="match status" value="1"/>
</dbReference>
<keyword evidence="5 14" id="KW-0808">Transferase</keyword>
<proteinExistence type="predicted"/>
<dbReference type="Gene3D" id="3.30.565.10">
    <property type="entry name" value="Histidine kinase-like ATPase, C-terminal domain"/>
    <property type="match status" value="1"/>
</dbReference>
<dbReference type="PROSITE" id="PS50109">
    <property type="entry name" value="HIS_KIN"/>
    <property type="match status" value="1"/>
</dbReference>
<feature type="domain" description="Histidine kinase" evidence="13">
    <location>
        <begin position="1"/>
        <end position="196"/>
    </location>
</feature>
<keyword evidence="8 14" id="KW-0418">Kinase</keyword>
<dbReference type="CDD" id="cd00075">
    <property type="entry name" value="HATPase"/>
    <property type="match status" value="1"/>
</dbReference>
<evidence type="ECO:0000313" key="14">
    <source>
        <dbReference type="EMBL" id="MPN15488.1"/>
    </source>
</evidence>
<keyword evidence="11" id="KW-0902">Two-component regulatory system</keyword>
<protein>
    <recommendedName>
        <fullName evidence="3">histidine kinase</fullName>
        <ecNumber evidence="3">2.7.13.3</ecNumber>
    </recommendedName>
</protein>
<dbReference type="GO" id="GO:0016020">
    <property type="term" value="C:membrane"/>
    <property type="evidence" value="ECO:0007669"/>
    <property type="project" value="UniProtKB-SubCell"/>
</dbReference>
<keyword evidence="12" id="KW-0472">Membrane</keyword>
<dbReference type="EMBL" id="VSSQ01062273">
    <property type="protein sequence ID" value="MPN15488.1"/>
    <property type="molecule type" value="Genomic_DNA"/>
</dbReference>
<reference evidence="14" key="1">
    <citation type="submission" date="2019-08" db="EMBL/GenBank/DDBJ databases">
        <authorList>
            <person name="Kucharzyk K."/>
            <person name="Murdoch R.W."/>
            <person name="Higgins S."/>
            <person name="Loffler F."/>
        </authorList>
    </citation>
    <scope>NUCLEOTIDE SEQUENCE</scope>
</reference>
<evidence type="ECO:0000256" key="9">
    <source>
        <dbReference type="ARBA" id="ARBA00022840"/>
    </source>
</evidence>
<evidence type="ECO:0000256" key="5">
    <source>
        <dbReference type="ARBA" id="ARBA00022679"/>
    </source>
</evidence>
<dbReference type="InterPro" id="IPR005467">
    <property type="entry name" value="His_kinase_dom"/>
</dbReference>
<dbReference type="SUPFAM" id="SSF55874">
    <property type="entry name" value="ATPase domain of HSP90 chaperone/DNA topoisomerase II/histidine kinase"/>
    <property type="match status" value="1"/>
</dbReference>
<comment type="caution">
    <text evidence="14">The sequence shown here is derived from an EMBL/GenBank/DDBJ whole genome shotgun (WGS) entry which is preliminary data.</text>
</comment>
<evidence type="ECO:0000256" key="12">
    <source>
        <dbReference type="ARBA" id="ARBA00023136"/>
    </source>
</evidence>
<dbReference type="Pfam" id="PF02518">
    <property type="entry name" value="HATPase_c"/>
    <property type="match status" value="1"/>
</dbReference>
<dbReference type="GO" id="GO:0005524">
    <property type="term" value="F:ATP binding"/>
    <property type="evidence" value="ECO:0007669"/>
    <property type="project" value="UniProtKB-KW"/>
</dbReference>
<dbReference type="InterPro" id="IPR036890">
    <property type="entry name" value="HATPase_C_sf"/>
</dbReference>
<evidence type="ECO:0000259" key="13">
    <source>
        <dbReference type="PROSITE" id="PS50109"/>
    </source>
</evidence>
<dbReference type="AlphaFoldDB" id="A0A645FM50"/>
<evidence type="ECO:0000256" key="10">
    <source>
        <dbReference type="ARBA" id="ARBA00022989"/>
    </source>
</evidence>
<evidence type="ECO:0000256" key="6">
    <source>
        <dbReference type="ARBA" id="ARBA00022692"/>
    </source>
</evidence>
<evidence type="ECO:0000256" key="7">
    <source>
        <dbReference type="ARBA" id="ARBA00022741"/>
    </source>
</evidence>
<keyword evidence="9" id="KW-0067">ATP-binding</keyword>
<keyword evidence="4" id="KW-0597">Phosphoprotein</keyword>
<evidence type="ECO:0000256" key="3">
    <source>
        <dbReference type="ARBA" id="ARBA00012438"/>
    </source>
</evidence>
<evidence type="ECO:0000256" key="4">
    <source>
        <dbReference type="ARBA" id="ARBA00022553"/>
    </source>
</evidence>
<name>A0A645FM50_9ZZZZ</name>
<gene>
    <name evidence="14" type="primary">resE_35</name>
    <name evidence="14" type="ORF">SDC9_162822</name>
</gene>
<dbReference type="PANTHER" id="PTHR43547">
    <property type="entry name" value="TWO-COMPONENT HISTIDINE KINASE"/>
    <property type="match status" value="1"/>
</dbReference>
<keyword evidence="10" id="KW-1133">Transmembrane helix</keyword>